<organism evidence="3 4">
    <name type="scientific">Aspergillus lucknowensis</name>
    <dbReference type="NCBI Taxonomy" id="176173"/>
    <lineage>
        <taxon>Eukaryota</taxon>
        <taxon>Fungi</taxon>
        <taxon>Dikarya</taxon>
        <taxon>Ascomycota</taxon>
        <taxon>Pezizomycotina</taxon>
        <taxon>Eurotiomycetes</taxon>
        <taxon>Eurotiomycetidae</taxon>
        <taxon>Eurotiales</taxon>
        <taxon>Aspergillaceae</taxon>
        <taxon>Aspergillus</taxon>
        <taxon>Aspergillus subgen. Nidulantes</taxon>
    </lineage>
</organism>
<dbReference type="EMBL" id="JBFXLQ010000033">
    <property type="protein sequence ID" value="KAL2865240.1"/>
    <property type="molecule type" value="Genomic_DNA"/>
</dbReference>
<dbReference type="Proteomes" id="UP001610432">
    <property type="component" value="Unassembled WGS sequence"/>
</dbReference>
<reference evidence="3 4" key="1">
    <citation type="submission" date="2024-07" db="EMBL/GenBank/DDBJ databases">
        <title>Section-level genome sequencing and comparative genomics of Aspergillus sections Usti and Cavernicolus.</title>
        <authorList>
            <consortium name="Lawrence Berkeley National Laboratory"/>
            <person name="Nybo J.L."/>
            <person name="Vesth T.C."/>
            <person name="Theobald S."/>
            <person name="Frisvad J.C."/>
            <person name="Larsen T.O."/>
            <person name="Kjaerboelling I."/>
            <person name="Rothschild-Mancinelli K."/>
            <person name="Lyhne E.K."/>
            <person name="Kogle M.E."/>
            <person name="Barry K."/>
            <person name="Clum A."/>
            <person name="Na H."/>
            <person name="Ledsgaard L."/>
            <person name="Lin J."/>
            <person name="Lipzen A."/>
            <person name="Kuo A."/>
            <person name="Riley R."/>
            <person name="Mondo S."/>
            <person name="Labutti K."/>
            <person name="Haridas S."/>
            <person name="Pangalinan J."/>
            <person name="Salamov A.A."/>
            <person name="Simmons B.A."/>
            <person name="Magnuson J.K."/>
            <person name="Chen J."/>
            <person name="Drula E."/>
            <person name="Henrissat B."/>
            <person name="Wiebenga A."/>
            <person name="Lubbers R.J."/>
            <person name="Gomes A.C."/>
            <person name="Macurrencykelacurrency M.R."/>
            <person name="Stajich J."/>
            <person name="Grigoriev I.V."/>
            <person name="Mortensen U.H."/>
            <person name="De Vries R.P."/>
            <person name="Baker S.E."/>
            <person name="Andersen M.R."/>
        </authorList>
    </citation>
    <scope>NUCLEOTIDE SEQUENCE [LARGE SCALE GENOMIC DNA]</scope>
    <source>
        <strain evidence="3 4">CBS 449.75</strain>
    </source>
</reference>
<evidence type="ECO:0000256" key="2">
    <source>
        <dbReference type="SAM" id="SignalP"/>
    </source>
</evidence>
<gene>
    <name evidence="3" type="ORF">BJX67DRAFT_382981</name>
</gene>
<feature type="signal peptide" evidence="2">
    <location>
        <begin position="1"/>
        <end position="18"/>
    </location>
</feature>
<feature type="chain" id="PRO_5046579428" evidence="2">
    <location>
        <begin position="19"/>
        <end position="119"/>
    </location>
</feature>
<accession>A0ABR4LL13</accession>
<name>A0ABR4LL13_9EURO</name>
<keyword evidence="4" id="KW-1185">Reference proteome</keyword>
<evidence type="ECO:0000256" key="1">
    <source>
        <dbReference type="SAM" id="MobiDB-lite"/>
    </source>
</evidence>
<proteinExistence type="predicted"/>
<comment type="caution">
    <text evidence="3">The sequence shown here is derived from an EMBL/GenBank/DDBJ whole genome shotgun (WGS) entry which is preliminary data.</text>
</comment>
<feature type="region of interest" description="Disordered" evidence="1">
    <location>
        <begin position="21"/>
        <end position="49"/>
    </location>
</feature>
<keyword evidence="2" id="KW-0732">Signal</keyword>
<dbReference type="RefSeq" id="XP_070884219.1">
    <property type="nucleotide sequence ID" value="XM_071033341.1"/>
</dbReference>
<evidence type="ECO:0000313" key="4">
    <source>
        <dbReference type="Proteomes" id="UP001610432"/>
    </source>
</evidence>
<protein>
    <submittedName>
        <fullName evidence="3">Uncharacterized protein</fullName>
    </submittedName>
</protein>
<evidence type="ECO:0000313" key="3">
    <source>
        <dbReference type="EMBL" id="KAL2865240.1"/>
    </source>
</evidence>
<dbReference type="GeneID" id="98148413"/>
<sequence length="119" mass="12500">MPRTLATLLIMLVTMVAGQFKPGEPAGQGDKPAANPDAGQDGPPGGNQAAAEAERLGLFPDGYPTSDKCLNCRPGPTSVCDNCVTTYQPYTTYIPVQITSWTETYVMCTAAPEISSCTP</sequence>